<keyword evidence="4" id="KW-0808">Transferase</keyword>
<feature type="compositionally biased region" description="Polar residues" evidence="11">
    <location>
        <begin position="181"/>
        <end position="203"/>
    </location>
</feature>
<dbReference type="GO" id="GO:0016758">
    <property type="term" value="F:hexosyltransferase activity"/>
    <property type="evidence" value="ECO:0007669"/>
    <property type="project" value="InterPro"/>
</dbReference>
<evidence type="ECO:0000256" key="4">
    <source>
        <dbReference type="ARBA" id="ARBA00022679"/>
    </source>
</evidence>
<proteinExistence type="inferred from homology"/>
<evidence type="ECO:0000256" key="10">
    <source>
        <dbReference type="ARBA" id="ARBA00023180"/>
    </source>
</evidence>
<dbReference type="InterPro" id="IPR002659">
    <property type="entry name" value="Glyco_trans_31"/>
</dbReference>
<dbReference type="Gene3D" id="3.90.550.50">
    <property type="match status" value="1"/>
</dbReference>
<keyword evidence="8" id="KW-0333">Golgi apparatus</keyword>
<protein>
    <submittedName>
        <fullName evidence="14 15">Uncharacterized protein LOC119633682 isoform X1</fullName>
    </submittedName>
</protein>
<keyword evidence="3" id="KW-0328">Glycosyltransferase</keyword>
<evidence type="ECO:0000313" key="13">
    <source>
        <dbReference type="Proteomes" id="UP000092443"/>
    </source>
</evidence>
<evidence type="ECO:0000256" key="8">
    <source>
        <dbReference type="ARBA" id="ARBA00023034"/>
    </source>
</evidence>
<evidence type="ECO:0000313" key="15">
    <source>
        <dbReference type="RefSeq" id="XP_037883288.1"/>
    </source>
</evidence>
<keyword evidence="13" id="KW-1185">Reference proteome</keyword>
<evidence type="ECO:0000313" key="14">
    <source>
        <dbReference type="RefSeq" id="XP_037883287.1"/>
    </source>
</evidence>
<keyword evidence="5 12" id="KW-0812">Transmembrane</keyword>
<comment type="subcellular location">
    <subcellularLocation>
        <location evidence="1">Golgi apparatus membrane</location>
        <topology evidence="1">Single-pass type II membrane protein</topology>
    </subcellularLocation>
</comment>
<feature type="compositionally biased region" description="Basic and acidic residues" evidence="11">
    <location>
        <begin position="204"/>
        <end position="216"/>
    </location>
</feature>
<dbReference type="PANTHER" id="PTHR11214">
    <property type="entry name" value="BETA-1,3-N-ACETYLGLUCOSAMINYLTRANSFERASE"/>
    <property type="match status" value="1"/>
</dbReference>
<comment type="similarity">
    <text evidence="2">Belongs to the glycosyltransferase 31 family.</text>
</comment>
<dbReference type="Pfam" id="PF01762">
    <property type="entry name" value="Galactosyl_T"/>
    <property type="match status" value="1"/>
</dbReference>
<reference evidence="14 15" key="1">
    <citation type="submission" date="2025-04" db="UniProtKB">
        <authorList>
            <consortium name="RefSeq"/>
        </authorList>
    </citation>
    <scope>IDENTIFICATION</scope>
    <source>
        <tissue evidence="14 15">Whole body pupa</tissue>
    </source>
</reference>
<keyword evidence="6" id="KW-0735">Signal-anchor</keyword>
<dbReference type="KEGG" id="gfs:119633682"/>
<evidence type="ECO:0000256" key="2">
    <source>
        <dbReference type="ARBA" id="ARBA00008661"/>
    </source>
</evidence>
<dbReference type="GO" id="GO:0000139">
    <property type="term" value="C:Golgi membrane"/>
    <property type="evidence" value="ECO:0007669"/>
    <property type="project" value="UniProtKB-SubCell"/>
</dbReference>
<name>A0A8U0WDT8_9MUSC</name>
<evidence type="ECO:0000256" key="1">
    <source>
        <dbReference type="ARBA" id="ARBA00004323"/>
    </source>
</evidence>
<evidence type="ECO:0000256" key="7">
    <source>
        <dbReference type="ARBA" id="ARBA00022989"/>
    </source>
</evidence>
<feature type="compositionally biased region" description="Low complexity" evidence="11">
    <location>
        <begin position="225"/>
        <end position="238"/>
    </location>
</feature>
<feature type="region of interest" description="Disordered" evidence="11">
    <location>
        <begin position="76"/>
        <end position="119"/>
    </location>
</feature>
<dbReference type="GO" id="GO:0006493">
    <property type="term" value="P:protein O-linked glycosylation"/>
    <property type="evidence" value="ECO:0007669"/>
    <property type="project" value="TreeGrafter"/>
</dbReference>
<feature type="transmembrane region" description="Helical" evidence="12">
    <location>
        <begin position="670"/>
        <end position="692"/>
    </location>
</feature>
<feature type="region of interest" description="Disordered" evidence="11">
    <location>
        <begin position="352"/>
        <end position="373"/>
    </location>
</feature>
<dbReference type="PANTHER" id="PTHR11214:SF379">
    <property type="entry name" value="HEXOSYLTRANSFERASE-RELATED"/>
    <property type="match status" value="1"/>
</dbReference>
<dbReference type="FunFam" id="3.90.550.50:FF:000001">
    <property type="entry name" value="Hexosyltransferase"/>
    <property type="match status" value="1"/>
</dbReference>
<accession>A0A8U0WDT8</accession>
<evidence type="ECO:0000256" key="5">
    <source>
        <dbReference type="ARBA" id="ARBA00022692"/>
    </source>
</evidence>
<feature type="transmembrane region" description="Helical" evidence="12">
    <location>
        <begin position="704"/>
        <end position="721"/>
    </location>
</feature>
<evidence type="ECO:0000256" key="6">
    <source>
        <dbReference type="ARBA" id="ARBA00022968"/>
    </source>
</evidence>
<keyword evidence="7 12" id="KW-1133">Transmembrane helix</keyword>
<feature type="compositionally biased region" description="Polar residues" evidence="11">
    <location>
        <begin position="84"/>
        <end position="111"/>
    </location>
</feature>
<dbReference type="AlphaFoldDB" id="A0A8U0WDT8"/>
<dbReference type="RefSeq" id="XP_037883288.1">
    <property type="nucleotide sequence ID" value="XM_038027360.1"/>
</dbReference>
<feature type="region of interest" description="Disordered" evidence="11">
    <location>
        <begin position="181"/>
        <end position="242"/>
    </location>
</feature>
<evidence type="ECO:0000256" key="3">
    <source>
        <dbReference type="ARBA" id="ARBA00022676"/>
    </source>
</evidence>
<sequence length="722" mass="81166">MAIRLYNAVISNRMRNLRNIKILRFLIVLTAVIFIIFIYASYSTNQTLLPPPMRSASLISYPPISSFNNKSSDYDAAVPPSAVSHKNNNSVSSEQHTADKSSLNRTYNSSDNLKDSVKSHSGSDLIFIKKIVHHREPTIDENANDNGPDSDDVPDDSTFGNNNNNNDAQQFEEYLQTIGNNLGNINQSNGSGVPISTSNNAEQRPQRSKDAKDSKKLLQNGIADSNSNSNSNNNNNLNKIPESDVLIPTSNLQKFIENADKILKNYTTQPLTGRDGTESIVAQSETLAKISETDQVQVDKKISKDNQQVKKDEALASLIVRKTEGMAPPISVKVAVKGPAAVLVHIKNSTSSSKSTIKPTVSSSKPKSPSAAGAVKIDISTPKLPVDPSKGIPTYQIYESGHIMDEIDLHYLCPKNGTKVKLLILITSALEHFDARLAIRQSWGHYGERRDVSIAFVLGRTADANVNKQLTEENSIYGDLIRGHYIDSYNNLTLKTISSLEWVDQHCQKATFILKTDDDMFINVSKLLFFLDNHAKDKKTIYGRLAKKWKPIRNKKSKYYVSPGQFGAAVFPPFTTGPAYVMTRDIVHDVYVQALRQVYFKLEDVFTTGIVAQQLGIKRVHINDFLNRRIPFNSCNIRKAISVHMIKPNEQFDLWRKLLDQTIKCKGKKMMFSFKIFTNMMIFACSIIISLICKPFYKERQGPLPVFIYFFFFKLFFYFLLL</sequence>
<evidence type="ECO:0000256" key="11">
    <source>
        <dbReference type="SAM" id="MobiDB-lite"/>
    </source>
</evidence>
<organism evidence="13 15">
    <name type="scientific">Glossina fuscipes</name>
    <dbReference type="NCBI Taxonomy" id="7396"/>
    <lineage>
        <taxon>Eukaryota</taxon>
        <taxon>Metazoa</taxon>
        <taxon>Ecdysozoa</taxon>
        <taxon>Arthropoda</taxon>
        <taxon>Hexapoda</taxon>
        <taxon>Insecta</taxon>
        <taxon>Pterygota</taxon>
        <taxon>Neoptera</taxon>
        <taxon>Endopterygota</taxon>
        <taxon>Diptera</taxon>
        <taxon>Brachycera</taxon>
        <taxon>Muscomorpha</taxon>
        <taxon>Hippoboscoidea</taxon>
        <taxon>Glossinidae</taxon>
        <taxon>Glossina</taxon>
    </lineage>
</organism>
<gene>
    <name evidence="14 15" type="primary">LOC119633682</name>
</gene>
<feature type="transmembrane region" description="Helical" evidence="12">
    <location>
        <begin position="22"/>
        <end position="42"/>
    </location>
</feature>
<feature type="compositionally biased region" description="Low complexity" evidence="11">
    <location>
        <begin position="352"/>
        <end position="370"/>
    </location>
</feature>
<keyword evidence="10" id="KW-0325">Glycoprotein</keyword>
<evidence type="ECO:0000256" key="12">
    <source>
        <dbReference type="SAM" id="Phobius"/>
    </source>
</evidence>
<evidence type="ECO:0000256" key="9">
    <source>
        <dbReference type="ARBA" id="ARBA00023136"/>
    </source>
</evidence>
<dbReference type="Proteomes" id="UP000092443">
    <property type="component" value="Unplaced"/>
</dbReference>
<dbReference type="GeneID" id="119633682"/>
<keyword evidence="9 12" id="KW-0472">Membrane</keyword>
<feature type="region of interest" description="Disordered" evidence="11">
    <location>
        <begin position="138"/>
        <end position="167"/>
    </location>
</feature>
<dbReference type="RefSeq" id="XP_037883287.1">
    <property type="nucleotide sequence ID" value="XM_038027359.1"/>
</dbReference>